<gene>
    <name evidence="3" type="ORF">AU210_001444</name>
</gene>
<accession>A0A2H3I1B0</accession>
<protein>
    <recommendedName>
        <fullName evidence="2">DnaJ-like protein C11 C-terminal domain-containing protein</fullName>
    </recommendedName>
</protein>
<reference evidence="3 4" key="1">
    <citation type="journal article" date="2016" name="Environ. Microbiol.">
        <title>Effector profiles distinguish formae speciales of Fusarium oxysporum.</title>
        <authorList>
            <person name="van Dam P."/>
            <person name="Fokkens L."/>
            <person name="Schmidt S.M."/>
            <person name="Linmans J.H."/>
            <person name="Kistler H.C."/>
            <person name="Ma L.J."/>
            <person name="Rep M."/>
        </authorList>
    </citation>
    <scope>NUCLEOTIDE SEQUENCE [LARGE SCALE GENOMIC DNA]</scope>
    <source>
        <strain evidence="3 4">Forc016</strain>
    </source>
</reference>
<dbReference type="Proteomes" id="UP000219602">
    <property type="component" value="Chromosome 1"/>
</dbReference>
<dbReference type="InterPro" id="IPR024586">
    <property type="entry name" value="DnaJ-like_C11_C"/>
</dbReference>
<feature type="domain" description="DnaJ-like protein C11 C-terminal" evidence="2">
    <location>
        <begin position="4"/>
        <end position="99"/>
    </location>
</feature>
<dbReference type="AlphaFoldDB" id="A0A2H3I1B0"/>
<comment type="caution">
    <text evidence="3">The sequence shown here is derived from an EMBL/GenBank/DDBJ whole genome shotgun (WGS) entry which is preliminary data.</text>
</comment>
<dbReference type="InterPro" id="IPR052243">
    <property type="entry name" value="Mito_inner_membrane_organizer"/>
</dbReference>
<dbReference type="Pfam" id="PF11875">
    <property type="entry name" value="DnaJ-like_C11_C"/>
    <property type="match status" value="1"/>
</dbReference>
<dbReference type="GO" id="GO:0005739">
    <property type="term" value="C:mitochondrion"/>
    <property type="evidence" value="ECO:0007669"/>
    <property type="project" value="GOC"/>
</dbReference>
<evidence type="ECO:0000313" key="4">
    <source>
        <dbReference type="Proteomes" id="UP000219602"/>
    </source>
</evidence>
<name>A0A2H3I1B0_FUSOX</name>
<reference evidence="3 4" key="2">
    <citation type="journal article" date="2017" name="Sci. Rep.">
        <title>A mobile pathogenicity chromosome in Fusarium oxysporum for infection of multiple cucurbit species.</title>
        <authorList>
            <person name="van Dam P."/>
            <person name="Fokkens L."/>
            <person name="Ayukawa Y."/>
            <person name="van der Gragt M."/>
            <person name="Ter Horst A."/>
            <person name="Brankovics B."/>
            <person name="Houterman P.M."/>
            <person name="Arie T."/>
            <person name="Rep M."/>
        </authorList>
    </citation>
    <scope>NUCLEOTIDE SEQUENCE [LARGE SCALE GENOMIC DNA]</scope>
    <source>
        <strain evidence="3 4">Forc016</strain>
    </source>
</reference>
<evidence type="ECO:0000259" key="2">
    <source>
        <dbReference type="Pfam" id="PF11875"/>
    </source>
</evidence>
<sequence length="102" mass="10764">MALGGLVILNAKYGIPDEYGILATSDQVADVTIAVAALINESSYSSGPALVIPRGVRKSRLPGFWDPAPGLDKILRVEYLFKGDAGVVEVGSRDELILPPQA</sequence>
<dbReference type="EMBL" id="MABQ02000001">
    <property type="protein sequence ID" value="PCD46028.1"/>
    <property type="molecule type" value="Genomic_DNA"/>
</dbReference>
<dbReference type="GO" id="GO:0042407">
    <property type="term" value="P:cristae formation"/>
    <property type="evidence" value="ECO:0007669"/>
    <property type="project" value="TreeGrafter"/>
</dbReference>
<dbReference type="PANTHER" id="PTHR44157:SF1">
    <property type="entry name" value="DNAJ HOMOLOG SUBFAMILY C MEMBER 11"/>
    <property type="match status" value="1"/>
</dbReference>
<dbReference type="PANTHER" id="PTHR44157">
    <property type="entry name" value="DNAJ HOMOLOG SUBFAMILY C MEMBER 11"/>
    <property type="match status" value="1"/>
</dbReference>
<evidence type="ECO:0000256" key="1">
    <source>
        <dbReference type="ARBA" id="ARBA00023186"/>
    </source>
</evidence>
<proteinExistence type="predicted"/>
<organism evidence="3 4">
    <name type="scientific">Fusarium oxysporum f. sp. radicis-cucumerinum</name>
    <dbReference type="NCBI Taxonomy" id="327505"/>
    <lineage>
        <taxon>Eukaryota</taxon>
        <taxon>Fungi</taxon>
        <taxon>Dikarya</taxon>
        <taxon>Ascomycota</taxon>
        <taxon>Pezizomycotina</taxon>
        <taxon>Sordariomycetes</taxon>
        <taxon>Hypocreomycetidae</taxon>
        <taxon>Hypocreales</taxon>
        <taxon>Nectriaceae</taxon>
        <taxon>Fusarium</taxon>
        <taxon>Fusarium oxysporum species complex</taxon>
    </lineage>
</organism>
<keyword evidence="1" id="KW-0143">Chaperone</keyword>
<evidence type="ECO:0000313" key="3">
    <source>
        <dbReference type="EMBL" id="PCD46028.1"/>
    </source>
</evidence>